<evidence type="ECO:0000259" key="12">
    <source>
        <dbReference type="Pfam" id="PF02768"/>
    </source>
</evidence>
<keyword evidence="6 9" id="KW-0235">DNA replication</keyword>
<evidence type="ECO:0000259" key="11">
    <source>
        <dbReference type="Pfam" id="PF02767"/>
    </source>
</evidence>
<dbReference type="GO" id="GO:0003887">
    <property type="term" value="F:DNA-directed DNA polymerase activity"/>
    <property type="evidence" value="ECO:0007669"/>
    <property type="project" value="UniProtKB-UniRule"/>
</dbReference>
<dbReference type="PANTHER" id="PTHR30478">
    <property type="entry name" value="DNA POLYMERASE III SUBUNIT BETA"/>
    <property type="match status" value="1"/>
</dbReference>
<keyword evidence="4 9" id="KW-0808">Transferase</keyword>
<comment type="similarity">
    <text evidence="2 9">Belongs to the beta sliding clamp family.</text>
</comment>
<dbReference type="AlphaFoldDB" id="A0A239NLB1"/>
<accession>A0A239NLB1</accession>
<dbReference type="SMART" id="SM00480">
    <property type="entry name" value="POL3Bc"/>
    <property type="match status" value="1"/>
</dbReference>
<keyword evidence="5 9" id="KW-0548">Nucleotidyltransferase</keyword>
<dbReference type="FunFam" id="3.10.150.10:FF:000005">
    <property type="entry name" value="Beta sliding clamp"/>
    <property type="match status" value="1"/>
</dbReference>
<dbReference type="InterPro" id="IPR046938">
    <property type="entry name" value="DNA_clamp_sf"/>
</dbReference>
<keyword evidence="3 9" id="KW-0963">Cytoplasm</keyword>
<dbReference type="GO" id="GO:0005737">
    <property type="term" value="C:cytoplasm"/>
    <property type="evidence" value="ECO:0007669"/>
    <property type="project" value="UniProtKB-SubCell"/>
</dbReference>
<comment type="subcellular location">
    <subcellularLocation>
        <location evidence="1 9">Cytoplasm</location>
    </subcellularLocation>
</comment>
<evidence type="ECO:0000256" key="9">
    <source>
        <dbReference type="PIRNR" id="PIRNR000804"/>
    </source>
</evidence>
<dbReference type="EMBL" id="FZOR01000044">
    <property type="protein sequence ID" value="SNT55655.1"/>
    <property type="molecule type" value="Genomic_DNA"/>
</dbReference>
<evidence type="ECO:0000256" key="1">
    <source>
        <dbReference type="ARBA" id="ARBA00004496"/>
    </source>
</evidence>
<dbReference type="Pfam" id="PF00712">
    <property type="entry name" value="DNA_pol3_beta"/>
    <property type="match status" value="1"/>
</dbReference>
<dbReference type="GO" id="GO:0003677">
    <property type="term" value="F:DNA binding"/>
    <property type="evidence" value="ECO:0007669"/>
    <property type="project" value="UniProtKB-UniRule"/>
</dbReference>
<sequence>MSCQTRGLRCETYTLTVGRLIEVEFRVERQTLADAVAWAARTLPTRPALPVLAGMLIEVTDKGELTLAGFDYEVSAHAREDADVAEPGRVLVPGRLLSDIVRNLPPHPVEVFTKGSEVVVRCGPAEFGLLTLPVEDYPTLPEAPARAGTLPGDLFAAAVAQVTPAAGRDDTLPMLTGVRIDIEGDTMWLACTDRYRIAARELTWSPDDPAFTAGVVVPARTLADTAKAIRRGAEVAISLGGSGDSLIGVSGGGRSMTSRLLDDQYINYRSRLTGTWTSVAEIRVAPFVEAIKRAALVTERGTPIRLAFTADEVRIRAATGDSARANEALPASLTGDDIDIAFAPQFLLDGLAGIDTEYARLECAGPTKAALLTAIPDKKDDEDAPAETGADTGYRYLAMPVRLTS</sequence>
<comment type="function">
    <text evidence="9">Confers DNA tethering and processivity to DNA polymerases and other proteins. Acts as a clamp, forming a ring around DNA (a reaction catalyzed by the clamp-loading complex) which diffuses in an ATP-independent manner freely and bidirectionally along dsDNA. Initially characterized for its ability to contact the catalytic subunit of DNA polymerase III (Pol III), a complex, multichain enzyme responsible for most of the replicative synthesis in bacteria; Pol III exhibits 3'-5' exonuclease proofreading activity. The beta chain is required for initiation of replication as well as for processivity of DNA replication.</text>
</comment>
<evidence type="ECO:0000313" key="14">
    <source>
        <dbReference type="Proteomes" id="UP000198318"/>
    </source>
</evidence>
<keyword evidence="14" id="KW-1185">Reference proteome</keyword>
<protein>
    <recommendedName>
        <fullName evidence="9">Beta sliding clamp</fullName>
    </recommendedName>
</protein>
<evidence type="ECO:0000256" key="3">
    <source>
        <dbReference type="ARBA" id="ARBA00022490"/>
    </source>
</evidence>
<evidence type="ECO:0000256" key="8">
    <source>
        <dbReference type="ARBA" id="ARBA00023125"/>
    </source>
</evidence>
<comment type="subunit">
    <text evidence="9">Forms a ring-shaped head-to-tail homodimer around DNA.</text>
</comment>
<name>A0A239NLB1_9ACTN</name>
<dbReference type="GO" id="GO:0008408">
    <property type="term" value="F:3'-5' exonuclease activity"/>
    <property type="evidence" value="ECO:0007669"/>
    <property type="project" value="InterPro"/>
</dbReference>
<reference evidence="13 14" key="1">
    <citation type="submission" date="2017-06" db="EMBL/GenBank/DDBJ databases">
        <authorList>
            <person name="Kim H.J."/>
            <person name="Triplett B.A."/>
        </authorList>
    </citation>
    <scope>NUCLEOTIDE SEQUENCE [LARGE SCALE GENOMIC DNA]</scope>
    <source>
        <strain evidence="13 14">DSM 44715</strain>
    </source>
</reference>
<dbReference type="Gene3D" id="3.10.150.10">
    <property type="entry name" value="DNA Polymerase III, subunit A, domain 2"/>
    <property type="match status" value="3"/>
</dbReference>
<dbReference type="InterPro" id="IPR022634">
    <property type="entry name" value="DNA_polIII_beta_N"/>
</dbReference>
<evidence type="ECO:0000256" key="4">
    <source>
        <dbReference type="ARBA" id="ARBA00022679"/>
    </source>
</evidence>
<organism evidence="13 14">
    <name type="scientific">Actinomadura meyerae</name>
    <dbReference type="NCBI Taxonomy" id="240840"/>
    <lineage>
        <taxon>Bacteria</taxon>
        <taxon>Bacillati</taxon>
        <taxon>Actinomycetota</taxon>
        <taxon>Actinomycetes</taxon>
        <taxon>Streptosporangiales</taxon>
        <taxon>Thermomonosporaceae</taxon>
        <taxon>Actinomadura</taxon>
    </lineage>
</organism>
<proteinExistence type="inferred from homology"/>
<evidence type="ECO:0000313" key="13">
    <source>
        <dbReference type="EMBL" id="SNT55655.1"/>
    </source>
</evidence>
<keyword evidence="8" id="KW-0238">DNA-binding</keyword>
<dbReference type="Pfam" id="PF02767">
    <property type="entry name" value="DNA_pol3_beta_2"/>
    <property type="match status" value="1"/>
</dbReference>
<evidence type="ECO:0000259" key="10">
    <source>
        <dbReference type="Pfam" id="PF00712"/>
    </source>
</evidence>
<dbReference type="Pfam" id="PF02768">
    <property type="entry name" value="DNA_pol3_beta_3"/>
    <property type="match status" value="1"/>
</dbReference>
<dbReference type="CDD" id="cd00140">
    <property type="entry name" value="beta_clamp"/>
    <property type="match status" value="1"/>
</dbReference>
<dbReference type="NCBIfam" id="TIGR00663">
    <property type="entry name" value="dnan"/>
    <property type="match status" value="1"/>
</dbReference>
<dbReference type="PIRSF" id="PIRSF000804">
    <property type="entry name" value="DNA_pol_III_b"/>
    <property type="match status" value="1"/>
</dbReference>
<dbReference type="InterPro" id="IPR001001">
    <property type="entry name" value="DNA_polIII_beta"/>
</dbReference>
<dbReference type="GO" id="GO:0006271">
    <property type="term" value="P:DNA strand elongation involved in DNA replication"/>
    <property type="evidence" value="ECO:0007669"/>
    <property type="project" value="TreeGrafter"/>
</dbReference>
<dbReference type="SUPFAM" id="SSF55979">
    <property type="entry name" value="DNA clamp"/>
    <property type="match status" value="3"/>
</dbReference>
<dbReference type="GO" id="GO:0009360">
    <property type="term" value="C:DNA polymerase III complex"/>
    <property type="evidence" value="ECO:0007669"/>
    <property type="project" value="InterPro"/>
</dbReference>
<gene>
    <name evidence="13" type="ORF">SAMN05443665_104413</name>
</gene>
<evidence type="ECO:0000256" key="7">
    <source>
        <dbReference type="ARBA" id="ARBA00022932"/>
    </source>
</evidence>
<feature type="domain" description="DNA polymerase III beta sliding clamp N-terminal" evidence="10">
    <location>
        <begin position="24"/>
        <end position="141"/>
    </location>
</feature>
<dbReference type="InterPro" id="IPR022637">
    <property type="entry name" value="DNA_polIII_beta_cen"/>
</dbReference>
<dbReference type="Proteomes" id="UP000198318">
    <property type="component" value="Unassembled WGS sequence"/>
</dbReference>
<feature type="domain" description="DNA polymerase III beta sliding clamp C-terminal" evidence="12">
    <location>
        <begin position="278"/>
        <end position="378"/>
    </location>
</feature>
<evidence type="ECO:0000256" key="5">
    <source>
        <dbReference type="ARBA" id="ARBA00022695"/>
    </source>
</evidence>
<evidence type="ECO:0000256" key="2">
    <source>
        <dbReference type="ARBA" id="ARBA00010752"/>
    </source>
</evidence>
<dbReference type="PANTHER" id="PTHR30478:SF0">
    <property type="entry name" value="BETA SLIDING CLAMP"/>
    <property type="match status" value="1"/>
</dbReference>
<evidence type="ECO:0000256" key="6">
    <source>
        <dbReference type="ARBA" id="ARBA00022705"/>
    </source>
</evidence>
<feature type="domain" description="DNA polymerase III beta sliding clamp central" evidence="11">
    <location>
        <begin position="150"/>
        <end position="265"/>
    </location>
</feature>
<dbReference type="InterPro" id="IPR022635">
    <property type="entry name" value="DNA_polIII_beta_C"/>
</dbReference>
<keyword evidence="7 9" id="KW-0239">DNA-directed DNA polymerase</keyword>